<dbReference type="Pfam" id="PF16037">
    <property type="entry name" value="DUF4790"/>
    <property type="match status" value="1"/>
</dbReference>
<dbReference type="PANTHER" id="PTHR12458">
    <property type="entry name" value="ORF PROTEIN"/>
    <property type="match status" value="1"/>
</dbReference>
<keyword evidence="3" id="KW-1185">Reference proteome</keyword>
<accession>A0A1B0DA63</accession>
<dbReference type="EnsemblMetazoa" id="PPAI004568-RA">
    <property type="protein sequence ID" value="PPAI004568-PA"/>
    <property type="gene ID" value="PPAI004568"/>
</dbReference>
<dbReference type="VEuPathDB" id="VectorBase:PPAPM1_007998"/>
<name>A0A1B0DA63_PHLPP</name>
<protein>
    <recommendedName>
        <fullName evidence="1">CFA20 domain-containing protein</fullName>
    </recommendedName>
</protein>
<dbReference type="InterPro" id="IPR032004">
    <property type="entry name" value="DUF4790"/>
</dbReference>
<evidence type="ECO:0000313" key="2">
    <source>
        <dbReference type="EnsemblMetazoa" id="PPAI004568-PA"/>
    </source>
</evidence>
<dbReference type="AlphaFoldDB" id="A0A1B0DA63"/>
<dbReference type="Pfam" id="PF05018">
    <property type="entry name" value="CFA20_dom"/>
    <property type="match status" value="1"/>
</dbReference>
<organism evidence="2 3">
    <name type="scientific">Phlebotomus papatasi</name>
    <name type="common">Sandfly</name>
    <dbReference type="NCBI Taxonomy" id="29031"/>
    <lineage>
        <taxon>Eukaryota</taxon>
        <taxon>Metazoa</taxon>
        <taxon>Ecdysozoa</taxon>
        <taxon>Arthropoda</taxon>
        <taxon>Hexapoda</taxon>
        <taxon>Insecta</taxon>
        <taxon>Pterygota</taxon>
        <taxon>Neoptera</taxon>
        <taxon>Endopterygota</taxon>
        <taxon>Diptera</taxon>
        <taxon>Nematocera</taxon>
        <taxon>Psychodoidea</taxon>
        <taxon>Psychodidae</taxon>
        <taxon>Phlebotomus</taxon>
        <taxon>Phlebotomus</taxon>
    </lineage>
</organism>
<dbReference type="EMBL" id="AJVK01028865">
    <property type="status" value="NOT_ANNOTATED_CDS"/>
    <property type="molecule type" value="Genomic_DNA"/>
</dbReference>
<dbReference type="VEuPathDB" id="VectorBase:PPAI004568"/>
<dbReference type="EMBL" id="AJVK01028864">
    <property type="status" value="NOT_ANNOTATED_CDS"/>
    <property type="molecule type" value="Genomic_DNA"/>
</dbReference>
<feature type="domain" description="CFA20" evidence="1">
    <location>
        <begin position="114"/>
        <end position="267"/>
    </location>
</feature>
<sequence length="299" mass="35172">MRQIDSKKFSKKSCSEGKSNKTEEIHPELKGEEYASICKRRCFEKKLQHQKDYLEELKLLEESQPSAYEAMRFHRNFAVTTIWPPLHRDVELVLKNTHRHSDKDDSRLKNLLKYKHGGSKPLANWSVSKFQTGYGKIRTDEEIRGFVLELVSTNVATAFIQTPLTPLDTLKIKWPFVLDDQGIKRRLRFANYQKKPKVGIFCTQMPLYLNPGWNQIQLNLPEYMRRAYGTNYVETVGMIVHANTRLRRIYFTQKLYPEEEKPSCFRVRIFPPKHKETLSKNHSENKTKEHPSSPRSDKS</sequence>
<reference evidence="2" key="1">
    <citation type="submission" date="2022-08" db="UniProtKB">
        <authorList>
            <consortium name="EnsemblMetazoa"/>
        </authorList>
    </citation>
    <scope>IDENTIFICATION</scope>
    <source>
        <strain evidence="2">Israel</strain>
    </source>
</reference>
<proteinExistence type="predicted"/>
<dbReference type="InterPro" id="IPR040441">
    <property type="entry name" value="CFA20/CFAP20DC"/>
</dbReference>
<dbReference type="InterPro" id="IPR007714">
    <property type="entry name" value="CFA20_dom"/>
</dbReference>
<dbReference type="Proteomes" id="UP000092462">
    <property type="component" value="Unassembled WGS sequence"/>
</dbReference>
<evidence type="ECO:0000259" key="1">
    <source>
        <dbReference type="Pfam" id="PF05018"/>
    </source>
</evidence>
<evidence type="ECO:0000313" key="3">
    <source>
        <dbReference type="Proteomes" id="UP000092462"/>
    </source>
</evidence>